<dbReference type="AlphaFoldDB" id="A0A173T0Q1"/>
<dbReference type="InterPro" id="IPR027417">
    <property type="entry name" value="P-loop_NTPase"/>
</dbReference>
<evidence type="ECO:0000259" key="1">
    <source>
        <dbReference type="Pfam" id="PF05272"/>
    </source>
</evidence>
<evidence type="ECO:0000313" key="3">
    <source>
        <dbReference type="Proteomes" id="UP000095492"/>
    </source>
</evidence>
<dbReference type="SUPFAM" id="SSF52540">
    <property type="entry name" value="P-loop containing nucleoside triphosphate hydrolases"/>
    <property type="match status" value="1"/>
</dbReference>
<dbReference type="STRING" id="39490.ERS852448_01222"/>
<dbReference type="RefSeq" id="WP_207642773.1">
    <property type="nucleotide sequence ID" value="NZ_CP173382.1"/>
</dbReference>
<sequence>MFVSIGNSRMDKKFNCTDMTYEDFVSRLSKTKYTAETMEQYRKMPKGQQDNIKDVGGFVLGKLKGGRRKKDCVISRSAITLDMDYGTPGIIDELEMFFDMKMVVYSTHKHTPEKPRLRIIIFLTRDVTPDEYGAVSRMLASDIGIELFDDSTYEPSRLMYWPSTSSDGEYVFQEIEGNEVDPDEVLSRYKDWHDVSAWPVSNRQASVVQRDIKKQADPLSKDGLIGAFNRTYTVTQAIDKFIPDVYRHSRAIPGRYDYIPADSAAGVVVYDDLFVYSHHATDPCCGKLMNAFDVVRLHKFGDKDARVAEGTEPGKLPSFKAMQDFVSADEEVKNTLAKERQELAVQEFSPEPDEDWQNKLVLDRRGNIKDTLQNIALIIRNDENFKHIVYNEFKDTIDVIGSLPWKQVKPGWNDSDLANAKVYFERVYGIWSPTKFKDALLAVVSSDRLYHPIKDYFATLHWDGQERIDTLLIDYFGAKDSPYTRAVIRKTLVAAVARIYKPGVKFDSILVLNGPQGMGKSTFFAILGKQWFSDSLSISDMRDKTAAEKLLGNWILEISEMNGIRKTEVEVVKSFVTRQDDKFRQAYGVNVESHPRKCIIVGSTNSEGGFLRDVTGNRRFWPVHVPGTGKHHPWELDCVDQIWAEAIHLYNEGEELFLKGAEAEEAYKMQQEAMESDDREGIVQDYLDRLLPDNWSSMDVYQRRAFLGGGEFETVGVKGTVMRERVCIMEIWVECFGKERQNLKKADSYEIEGILNKIGGWKKYDSNTTGKTKVPLYGVQKTFVRMDEKPEETR</sequence>
<dbReference type="EMBL" id="CYYA01000007">
    <property type="protein sequence ID" value="CUM95597.1"/>
    <property type="molecule type" value="Genomic_DNA"/>
</dbReference>
<dbReference type="PANTHER" id="PTHR34985:SF1">
    <property type="entry name" value="SLR0554 PROTEIN"/>
    <property type="match status" value="1"/>
</dbReference>
<dbReference type="InterPro" id="IPR007936">
    <property type="entry name" value="VapE-like_dom"/>
</dbReference>
<dbReference type="Pfam" id="PF05272">
    <property type="entry name" value="VapE-like_dom"/>
    <property type="match status" value="1"/>
</dbReference>
<name>A0A173T0Q1_EUBRA</name>
<dbReference type="GeneID" id="97390824"/>
<proteinExistence type="predicted"/>
<evidence type="ECO:0000313" key="2">
    <source>
        <dbReference type="EMBL" id="CUM95597.1"/>
    </source>
</evidence>
<reference evidence="2 3" key="1">
    <citation type="submission" date="2015-09" db="EMBL/GenBank/DDBJ databases">
        <authorList>
            <consortium name="Pathogen Informatics"/>
        </authorList>
    </citation>
    <scope>NUCLEOTIDE SEQUENCE [LARGE SCALE GENOMIC DNA]</scope>
    <source>
        <strain evidence="2 3">2789STDY5608891</strain>
    </source>
</reference>
<gene>
    <name evidence="2" type="ORF">ERS852448_01222</name>
</gene>
<organism evidence="2 3">
    <name type="scientific">Eubacterium ramulus</name>
    <dbReference type="NCBI Taxonomy" id="39490"/>
    <lineage>
        <taxon>Bacteria</taxon>
        <taxon>Bacillati</taxon>
        <taxon>Bacillota</taxon>
        <taxon>Clostridia</taxon>
        <taxon>Eubacteriales</taxon>
        <taxon>Eubacteriaceae</taxon>
        <taxon>Eubacterium</taxon>
    </lineage>
</organism>
<feature type="domain" description="Virulence-associated protein E-like" evidence="1">
    <location>
        <begin position="459"/>
        <end position="674"/>
    </location>
</feature>
<protein>
    <submittedName>
        <fullName evidence="2">Predicted P-loop ATPase and inactivated derivatives</fullName>
    </submittedName>
</protein>
<accession>A0A173T0Q1</accession>
<dbReference type="PANTHER" id="PTHR34985">
    <property type="entry name" value="SLR0554 PROTEIN"/>
    <property type="match status" value="1"/>
</dbReference>
<dbReference type="Proteomes" id="UP000095492">
    <property type="component" value="Unassembled WGS sequence"/>
</dbReference>